<dbReference type="GeneID" id="96271996"/>
<proteinExistence type="predicted"/>
<dbReference type="RefSeq" id="WP_005481955.1">
    <property type="nucleotide sequence ID" value="NZ_KB405089.1"/>
</dbReference>
<sequence>MVRRTALASVLHPVGLDGGYAGVRDHGVSGEVGAVVTAGRPVV</sequence>
<dbReference type="EMBL" id="KB405089">
    <property type="protein sequence ID" value="EMF53481.1"/>
    <property type="molecule type" value="Genomic_DNA"/>
</dbReference>
<gene>
    <name evidence="1" type="ORF">SBD_5025</name>
</gene>
<protein>
    <submittedName>
        <fullName evidence="1">Uncharacterized protein</fullName>
    </submittedName>
</protein>
<organism evidence="1 2">
    <name type="scientific">Streptomyces bottropensis ATCC 25435</name>
    <dbReference type="NCBI Taxonomy" id="1054862"/>
    <lineage>
        <taxon>Bacteria</taxon>
        <taxon>Bacillati</taxon>
        <taxon>Actinomycetota</taxon>
        <taxon>Actinomycetes</taxon>
        <taxon>Kitasatosporales</taxon>
        <taxon>Streptomycetaceae</taxon>
        <taxon>Streptomyces</taxon>
    </lineage>
</organism>
<name>M3EBB9_9ACTN</name>
<evidence type="ECO:0000313" key="1">
    <source>
        <dbReference type="EMBL" id="EMF53481.1"/>
    </source>
</evidence>
<evidence type="ECO:0000313" key="2">
    <source>
        <dbReference type="Proteomes" id="UP000030760"/>
    </source>
</evidence>
<reference evidence="2" key="1">
    <citation type="journal article" date="2013" name="Genome Announc.">
        <title>Draft Genome Sequence of Streptomyces bottropensis ATCC 25435, a Bottromycin-Producing Actinomycete.</title>
        <authorList>
            <person name="Zhang H."/>
            <person name="Zhou W."/>
            <person name="Zhuang Y."/>
            <person name="Liang X."/>
            <person name="Liu T."/>
        </authorList>
    </citation>
    <scope>NUCLEOTIDE SEQUENCE [LARGE SCALE GENOMIC DNA]</scope>
    <source>
        <strain evidence="2">ATCC 25435</strain>
    </source>
</reference>
<dbReference type="Proteomes" id="UP000030760">
    <property type="component" value="Unassembled WGS sequence"/>
</dbReference>
<accession>M3EBB9</accession>
<dbReference type="AlphaFoldDB" id="M3EBB9"/>